<feature type="region of interest" description="Disordered" evidence="1">
    <location>
        <begin position="52"/>
        <end position="93"/>
    </location>
</feature>
<proteinExistence type="predicted"/>
<feature type="region of interest" description="Disordered" evidence="1">
    <location>
        <begin position="1"/>
        <end position="34"/>
    </location>
</feature>
<reference evidence="2 3" key="1">
    <citation type="journal article" date="2013" name="PLoS ONE">
        <title>Genomic and secretomic analyses reveal unique features of the lignocellulolytic enzyme system of Penicillium decumbens.</title>
        <authorList>
            <person name="Liu G."/>
            <person name="Zhang L."/>
            <person name="Wei X."/>
            <person name="Zou G."/>
            <person name="Qin Y."/>
            <person name="Ma L."/>
            <person name="Li J."/>
            <person name="Zheng H."/>
            <person name="Wang S."/>
            <person name="Wang C."/>
            <person name="Xun L."/>
            <person name="Zhao G.-P."/>
            <person name="Zhou Z."/>
            <person name="Qu Y."/>
        </authorList>
    </citation>
    <scope>NUCLEOTIDE SEQUENCE [LARGE SCALE GENOMIC DNA]</scope>
    <source>
        <strain evidence="3">114-2 / CGMCC 5302</strain>
    </source>
</reference>
<evidence type="ECO:0000256" key="1">
    <source>
        <dbReference type="SAM" id="MobiDB-lite"/>
    </source>
</evidence>
<sequence>MDGTTVTNDGGSSFAHNRVIQQSHTQEGLNQSQQSPQLLHDWIFWRYKHRSSIHAKKKKGKKTTKTTKSKTLRKSRRIGPKRHDQIASPIVVN</sequence>
<dbReference type="EMBL" id="KB644415">
    <property type="protein sequence ID" value="EPS34216.1"/>
    <property type="molecule type" value="Genomic_DNA"/>
</dbReference>
<feature type="compositionally biased region" description="Basic residues" evidence="1">
    <location>
        <begin position="52"/>
        <end position="80"/>
    </location>
</feature>
<accession>S7ZZE4</accession>
<evidence type="ECO:0000313" key="3">
    <source>
        <dbReference type="Proteomes" id="UP000019376"/>
    </source>
</evidence>
<organism evidence="2 3">
    <name type="scientific">Penicillium oxalicum (strain 114-2 / CGMCC 5302)</name>
    <name type="common">Penicillium decumbens</name>
    <dbReference type="NCBI Taxonomy" id="933388"/>
    <lineage>
        <taxon>Eukaryota</taxon>
        <taxon>Fungi</taxon>
        <taxon>Dikarya</taxon>
        <taxon>Ascomycota</taxon>
        <taxon>Pezizomycotina</taxon>
        <taxon>Eurotiomycetes</taxon>
        <taxon>Eurotiomycetidae</taxon>
        <taxon>Eurotiales</taxon>
        <taxon>Aspergillaceae</taxon>
        <taxon>Penicillium</taxon>
    </lineage>
</organism>
<protein>
    <submittedName>
        <fullName evidence="2">Uncharacterized protein</fullName>
    </submittedName>
</protein>
<dbReference type="Proteomes" id="UP000019376">
    <property type="component" value="Unassembled WGS sequence"/>
</dbReference>
<keyword evidence="3" id="KW-1185">Reference proteome</keyword>
<gene>
    <name evidence="2" type="ORF">PDE_09180</name>
</gene>
<dbReference type="HOGENOM" id="CLU_2400381_0_0_1"/>
<name>S7ZZE4_PENO1</name>
<evidence type="ECO:0000313" key="2">
    <source>
        <dbReference type="EMBL" id="EPS34216.1"/>
    </source>
</evidence>
<dbReference type="AlphaFoldDB" id="S7ZZE4"/>